<feature type="transmembrane region" description="Helical" evidence="6">
    <location>
        <begin position="88"/>
        <end position="108"/>
    </location>
</feature>
<evidence type="ECO:0000256" key="2">
    <source>
        <dbReference type="ARBA" id="ARBA00022475"/>
    </source>
</evidence>
<feature type="transmembrane region" description="Helical" evidence="6">
    <location>
        <begin position="210"/>
        <end position="229"/>
    </location>
</feature>
<dbReference type="Proteomes" id="UP001223420">
    <property type="component" value="Unassembled WGS sequence"/>
</dbReference>
<dbReference type="RefSeq" id="WP_230367193.1">
    <property type="nucleotide sequence ID" value="NZ_JAJALK010000010.1"/>
</dbReference>
<evidence type="ECO:0000256" key="3">
    <source>
        <dbReference type="ARBA" id="ARBA00022692"/>
    </source>
</evidence>
<feature type="transmembrane region" description="Helical" evidence="6">
    <location>
        <begin position="295"/>
        <end position="314"/>
    </location>
</feature>
<dbReference type="CDD" id="cd06579">
    <property type="entry name" value="TM_PBP1_transp_AraH_like"/>
    <property type="match status" value="1"/>
</dbReference>
<dbReference type="PANTHER" id="PTHR32196:SF63">
    <property type="entry name" value="INNER MEMBRANE ABC TRANSPORTER PERMEASE PROTEIN YJFF"/>
    <property type="match status" value="1"/>
</dbReference>
<reference evidence="7" key="1">
    <citation type="submission" date="2023-07" db="EMBL/GenBank/DDBJ databases">
        <title>Genomic Encyclopedia of Type Strains, Phase IV (KMG-IV): sequencing the most valuable type-strain genomes for metagenomic binning, comparative biology and taxonomic classification.</title>
        <authorList>
            <person name="Goeker M."/>
        </authorList>
    </citation>
    <scope>NUCLEOTIDE SEQUENCE</scope>
    <source>
        <strain evidence="7">DSM 19569</strain>
    </source>
</reference>
<evidence type="ECO:0000256" key="4">
    <source>
        <dbReference type="ARBA" id="ARBA00022989"/>
    </source>
</evidence>
<gene>
    <name evidence="7" type="ORF">QO001_004415</name>
</gene>
<keyword evidence="7" id="KW-0813">Transport</keyword>
<feature type="transmembrane region" description="Helical" evidence="6">
    <location>
        <begin position="235"/>
        <end position="257"/>
    </location>
</feature>
<keyword evidence="7" id="KW-0762">Sugar transport</keyword>
<keyword evidence="5 6" id="KW-0472">Membrane</keyword>
<evidence type="ECO:0000256" key="5">
    <source>
        <dbReference type="ARBA" id="ARBA00023136"/>
    </source>
</evidence>
<proteinExistence type="predicted"/>
<evidence type="ECO:0000313" key="7">
    <source>
        <dbReference type="EMBL" id="MDQ0545471.1"/>
    </source>
</evidence>
<feature type="transmembrane region" description="Helical" evidence="6">
    <location>
        <begin position="37"/>
        <end position="56"/>
    </location>
</feature>
<comment type="subcellular location">
    <subcellularLocation>
        <location evidence="1">Cell membrane</location>
        <topology evidence="1">Multi-pass membrane protein</topology>
    </subcellularLocation>
</comment>
<keyword evidence="4 6" id="KW-1133">Transmembrane helix</keyword>
<comment type="caution">
    <text evidence="7">The sequence shown here is derived from an EMBL/GenBank/DDBJ whole genome shotgun (WGS) entry which is preliminary data.</text>
</comment>
<dbReference type="InterPro" id="IPR001851">
    <property type="entry name" value="ABC_transp_permease"/>
</dbReference>
<dbReference type="Pfam" id="PF02653">
    <property type="entry name" value="BPD_transp_2"/>
    <property type="match status" value="1"/>
</dbReference>
<dbReference type="GO" id="GO:0022857">
    <property type="term" value="F:transmembrane transporter activity"/>
    <property type="evidence" value="ECO:0007669"/>
    <property type="project" value="InterPro"/>
</dbReference>
<feature type="transmembrane region" description="Helical" evidence="6">
    <location>
        <begin position="63"/>
        <end position="82"/>
    </location>
</feature>
<evidence type="ECO:0000256" key="6">
    <source>
        <dbReference type="SAM" id="Phobius"/>
    </source>
</evidence>
<feature type="transmembrane region" description="Helical" evidence="6">
    <location>
        <begin position="115"/>
        <end position="134"/>
    </location>
</feature>
<feature type="transmembrane region" description="Helical" evidence="6">
    <location>
        <begin position="161"/>
        <end position="181"/>
    </location>
</feature>
<sequence>MSRNLPVLVAALLFAAGYCLCATQFPAFLTTRVVGNLLTDSAFLGIVAVGTTFVIISGGIDLAVGSVVGFTTVFLALAIERWGIPPLAAFAIVLGAAALFGAAMGALIHIFEMPPFIVTLAGMFLARGAGFLLSTESVPINAPLYSAVADLSLSLPGGGRLTLTAGVMLAVFLVGGVLLHATRFGATVYALGGSRHTTGLMGVRVGRNTIAIYALSSLLAALAGIVFSLDTASGTPLSAVGVELDAIAAVVIGGTLLTGGQGGILGTFLGVMIGGLIQTAITFDGTLSSWWTKIATGLLLFAFIALQQGSVALAGRSGRAARPRAGQQPVVRPAEARP</sequence>
<dbReference type="GO" id="GO:0005886">
    <property type="term" value="C:plasma membrane"/>
    <property type="evidence" value="ECO:0007669"/>
    <property type="project" value="UniProtKB-SubCell"/>
</dbReference>
<dbReference type="AlphaFoldDB" id="A0AAJ1TRF7"/>
<dbReference type="EMBL" id="JAUSWL010000009">
    <property type="protein sequence ID" value="MDQ0545471.1"/>
    <property type="molecule type" value="Genomic_DNA"/>
</dbReference>
<accession>A0AAJ1TRF7</accession>
<name>A0AAJ1TRF7_9HYPH</name>
<evidence type="ECO:0000256" key="1">
    <source>
        <dbReference type="ARBA" id="ARBA00004651"/>
    </source>
</evidence>
<dbReference type="PANTHER" id="PTHR32196">
    <property type="entry name" value="ABC TRANSPORTER PERMEASE PROTEIN YPHD-RELATED-RELATED"/>
    <property type="match status" value="1"/>
</dbReference>
<evidence type="ECO:0000313" key="8">
    <source>
        <dbReference type="Proteomes" id="UP001223420"/>
    </source>
</evidence>
<organism evidence="7 8">
    <name type="scientific">Methylobacterium brachiatum</name>
    <dbReference type="NCBI Taxonomy" id="269660"/>
    <lineage>
        <taxon>Bacteria</taxon>
        <taxon>Pseudomonadati</taxon>
        <taxon>Pseudomonadota</taxon>
        <taxon>Alphaproteobacteria</taxon>
        <taxon>Hyphomicrobiales</taxon>
        <taxon>Methylobacteriaceae</taxon>
        <taxon>Methylobacterium</taxon>
    </lineage>
</organism>
<keyword evidence="3 6" id="KW-0812">Transmembrane</keyword>
<feature type="transmembrane region" description="Helical" evidence="6">
    <location>
        <begin position="264"/>
        <end position="283"/>
    </location>
</feature>
<keyword evidence="2" id="KW-1003">Cell membrane</keyword>
<dbReference type="NCBIfam" id="NF008630">
    <property type="entry name" value="PRK11618.1"/>
    <property type="match status" value="1"/>
</dbReference>
<protein>
    <submittedName>
        <fullName evidence="7">Simple sugar transport system permease protein</fullName>
    </submittedName>
</protein>